<dbReference type="InterPro" id="IPR006283">
    <property type="entry name" value="ThiL-like"/>
</dbReference>
<feature type="binding site" evidence="1">
    <location>
        <position position="230"/>
    </location>
    <ligand>
        <name>Mg(2+)</name>
        <dbReference type="ChEBI" id="CHEBI:18420"/>
        <label>3</label>
    </ligand>
</feature>
<comment type="miscellaneous">
    <text evidence="1">Reaction mechanism of ThiL seems to utilize a direct, inline transfer of the gamma-phosphate of ATP to TMP rather than a phosphorylated enzyme intermediate.</text>
</comment>
<keyword evidence="1" id="KW-0784">Thiamine biosynthesis</keyword>
<dbReference type="Pfam" id="PF00586">
    <property type="entry name" value="AIRS"/>
    <property type="match status" value="1"/>
</dbReference>
<dbReference type="SUPFAM" id="SSF56042">
    <property type="entry name" value="PurM C-terminal domain-like"/>
    <property type="match status" value="1"/>
</dbReference>
<dbReference type="PANTHER" id="PTHR30270:SF0">
    <property type="entry name" value="THIAMINE-MONOPHOSPHATE KINASE"/>
    <property type="match status" value="1"/>
</dbReference>
<feature type="binding site" evidence="1">
    <location>
        <position position="95"/>
    </location>
    <ligand>
        <name>Mg(2+)</name>
        <dbReference type="ChEBI" id="CHEBI:18420"/>
        <label>2</label>
    </ligand>
</feature>
<keyword evidence="1 4" id="KW-0808">Transferase</keyword>
<dbReference type="GO" id="GO:0009030">
    <property type="term" value="F:thiamine-phosphate kinase activity"/>
    <property type="evidence" value="ECO:0007669"/>
    <property type="project" value="UniProtKB-EC"/>
</dbReference>
<evidence type="ECO:0000313" key="5">
    <source>
        <dbReference type="Proteomes" id="UP001595823"/>
    </source>
</evidence>
<feature type="domain" description="PurM-like C-terminal" evidence="3">
    <location>
        <begin position="172"/>
        <end position="270"/>
    </location>
</feature>
<dbReference type="Gene3D" id="3.30.1330.10">
    <property type="entry name" value="PurM-like, N-terminal domain"/>
    <property type="match status" value="1"/>
</dbReference>
<dbReference type="HAMAP" id="MF_02128">
    <property type="entry name" value="TMP_kinase"/>
    <property type="match status" value="1"/>
</dbReference>
<gene>
    <name evidence="1" type="primary">thiL</name>
    <name evidence="4" type="ORF">ACFPET_10675</name>
</gene>
<dbReference type="EMBL" id="JBHSDK010000015">
    <property type="protein sequence ID" value="MFC4335664.1"/>
    <property type="molecule type" value="Genomic_DNA"/>
</dbReference>
<dbReference type="InterPro" id="IPR016188">
    <property type="entry name" value="PurM-like_N"/>
</dbReference>
<feature type="binding site" evidence="1">
    <location>
        <position position="73"/>
    </location>
    <ligand>
        <name>substrate</name>
    </ligand>
</feature>
<comment type="catalytic activity">
    <reaction evidence="1">
        <text>thiamine phosphate + ATP = thiamine diphosphate + ADP</text>
        <dbReference type="Rhea" id="RHEA:15913"/>
        <dbReference type="ChEBI" id="CHEBI:30616"/>
        <dbReference type="ChEBI" id="CHEBI:37575"/>
        <dbReference type="ChEBI" id="CHEBI:58937"/>
        <dbReference type="ChEBI" id="CHEBI:456216"/>
        <dbReference type="EC" id="2.7.4.16"/>
    </reaction>
</comment>
<reference evidence="5" key="1">
    <citation type="journal article" date="2019" name="Int. J. Syst. Evol. Microbiol.">
        <title>The Global Catalogue of Microorganisms (GCM) 10K type strain sequencing project: providing services to taxonomists for standard genome sequencing and annotation.</title>
        <authorList>
            <consortium name="The Broad Institute Genomics Platform"/>
            <consortium name="The Broad Institute Genome Sequencing Center for Infectious Disease"/>
            <person name="Wu L."/>
            <person name="Ma J."/>
        </authorList>
    </citation>
    <scope>NUCLEOTIDE SEQUENCE [LARGE SCALE GENOMIC DNA]</scope>
    <source>
        <strain evidence="5">IBRC-M 10908</strain>
    </source>
</reference>
<comment type="pathway">
    <text evidence="1">Cofactor biosynthesis; thiamine diphosphate biosynthesis; thiamine diphosphate from thiamine phosphate: step 1/1.</text>
</comment>
<dbReference type="PANTHER" id="PTHR30270">
    <property type="entry name" value="THIAMINE-MONOPHOSPHATE KINASE"/>
    <property type="match status" value="1"/>
</dbReference>
<dbReference type="Gene3D" id="3.90.650.10">
    <property type="entry name" value="PurM-like C-terminal domain"/>
    <property type="match status" value="1"/>
</dbReference>
<protein>
    <recommendedName>
        <fullName evidence="1">Thiamine-monophosphate kinase</fullName>
        <shortName evidence="1">TMP kinase</shortName>
        <shortName evidence="1">Thiamine-phosphate kinase</shortName>
        <ecNumber evidence="1">2.7.4.16</ecNumber>
    </recommendedName>
</protein>
<dbReference type="RefSeq" id="WP_380620751.1">
    <property type="nucleotide sequence ID" value="NZ_JBHSDK010000015.1"/>
</dbReference>
<dbReference type="CDD" id="cd02194">
    <property type="entry name" value="ThiL"/>
    <property type="match status" value="1"/>
</dbReference>
<feature type="binding site" evidence="1">
    <location>
        <position position="50"/>
    </location>
    <ligand>
        <name>Mg(2+)</name>
        <dbReference type="ChEBI" id="CHEBI:18420"/>
        <label>4</label>
    </ligand>
</feature>
<dbReference type="NCBIfam" id="NF004351">
    <property type="entry name" value="PRK05731.1-4"/>
    <property type="match status" value="1"/>
</dbReference>
<feature type="binding site" evidence="1">
    <location>
        <position position="66"/>
    </location>
    <ligand>
        <name>Mg(2+)</name>
        <dbReference type="ChEBI" id="CHEBI:18420"/>
        <label>1</label>
    </ligand>
</feature>
<evidence type="ECO:0000256" key="1">
    <source>
        <dbReference type="HAMAP-Rule" id="MF_02128"/>
    </source>
</evidence>
<keyword evidence="1" id="KW-0067">ATP-binding</keyword>
<dbReference type="SUPFAM" id="SSF55326">
    <property type="entry name" value="PurM N-terminal domain-like"/>
    <property type="match status" value="1"/>
</dbReference>
<feature type="binding site" evidence="1">
    <location>
        <position position="232"/>
    </location>
    <ligand>
        <name>ATP</name>
        <dbReference type="ChEBI" id="CHEBI:30616"/>
    </ligand>
</feature>
<dbReference type="PIRSF" id="PIRSF005303">
    <property type="entry name" value="Thiam_monoph_kin"/>
    <property type="match status" value="1"/>
</dbReference>
<dbReference type="InterPro" id="IPR036921">
    <property type="entry name" value="PurM-like_N_sf"/>
</dbReference>
<evidence type="ECO:0000313" key="4">
    <source>
        <dbReference type="EMBL" id="MFC4335664.1"/>
    </source>
</evidence>
<feature type="binding site" evidence="1">
    <location>
        <position position="95"/>
    </location>
    <ligand>
        <name>Mg(2+)</name>
        <dbReference type="ChEBI" id="CHEBI:18420"/>
        <label>3</label>
    </ligand>
</feature>
<comment type="function">
    <text evidence="1">Catalyzes the ATP-dependent phosphorylation of thiamine-monophosphate (TMP) to form thiamine-pyrophosphate (TPP), the active form of vitamin B1.</text>
</comment>
<accession>A0ABV8TY34</accession>
<feature type="binding site" evidence="1">
    <location>
        <position position="143"/>
    </location>
    <ligand>
        <name>Mg(2+)</name>
        <dbReference type="ChEBI" id="CHEBI:18420"/>
        <label>1</label>
    </ligand>
</feature>
<feature type="binding site" evidence="1">
    <location>
        <position position="168"/>
    </location>
    <ligand>
        <name>ATP</name>
        <dbReference type="ChEBI" id="CHEBI:30616"/>
    </ligand>
</feature>
<keyword evidence="1 4" id="KW-0418">Kinase</keyword>
<feature type="binding site" evidence="1">
    <location>
        <position position="326"/>
    </location>
    <ligand>
        <name>substrate</name>
    </ligand>
</feature>
<feature type="binding site" evidence="1">
    <location>
        <position position="233"/>
    </location>
    <ligand>
        <name>Mg(2+)</name>
        <dbReference type="ChEBI" id="CHEBI:18420"/>
        <label>5</label>
    </ligand>
</feature>
<name>A0ABV8TY34_9ACTN</name>
<sequence length="334" mass="34459">MRHYWTDKPPSARRVGVGETAAEYGEFRLIERISRLFAGTDRVLLGQGDDAAVLAVPDGRVVACTDMLVEGNHFRTDWSSGADVGHKAAAANLADVAAMGARATGLMVALSLTPETDVEWVVELAEGIASESDSTGAAVIGGDTTRGSQLTVAVTALGDLEGRDPVTRRGARVGDVLAYAGRLGWSSAGLAVLHRGFRSPGALVGAYRRPQPPYAAGPVAAAMGATAMIDVSDGLLSDVGHLAESSNVSIDIDASALTISDAMARAAEALGADPLQWVLAGGEDHALVATFPADVILPADWTPIGNVAEGRGVTVDGHRWQGGSGWDHFDRSGG</sequence>
<dbReference type="InterPro" id="IPR036676">
    <property type="entry name" value="PurM-like_C_sf"/>
</dbReference>
<feature type="binding site" evidence="1">
    <location>
        <position position="65"/>
    </location>
    <ligand>
        <name>Mg(2+)</name>
        <dbReference type="ChEBI" id="CHEBI:18420"/>
        <label>1</label>
    </ligand>
</feature>
<dbReference type="Proteomes" id="UP001595823">
    <property type="component" value="Unassembled WGS sequence"/>
</dbReference>
<feature type="binding site" evidence="1">
    <location>
        <begin position="142"/>
        <end position="143"/>
    </location>
    <ligand>
        <name>ATP</name>
        <dbReference type="ChEBI" id="CHEBI:30616"/>
    </ligand>
</feature>
<proteinExistence type="inferred from homology"/>
<comment type="caution">
    <text evidence="4">The sequence shown here is derived from an EMBL/GenBank/DDBJ whole genome shotgun (WGS) entry which is preliminary data.</text>
</comment>
<keyword evidence="5" id="KW-1185">Reference proteome</keyword>
<feature type="binding site" evidence="1">
    <location>
        <position position="50"/>
    </location>
    <ligand>
        <name>Mg(2+)</name>
        <dbReference type="ChEBI" id="CHEBI:18420"/>
        <label>3</label>
    </ligand>
</feature>
<keyword evidence="1" id="KW-0547">Nucleotide-binding</keyword>
<keyword evidence="1" id="KW-0479">Metal-binding</keyword>
<keyword evidence="1" id="KW-0460">Magnesium</keyword>
<feature type="binding site" evidence="1">
    <location>
        <position position="283"/>
    </location>
    <ligand>
        <name>substrate</name>
    </ligand>
</feature>
<evidence type="ECO:0000259" key="3">
    <source>
        <dbReference type="Pfam" id="PF02769"/>
    </source>
</evidence>
<comment type="similarity">
    <text evidence="1">Belongs to the thiamine-monophosphate kinase family.</text>
</comment>
<evidence type="ECO:0000259" key="2">
    <source>
        <dbReference type="Pfam" id="PF00586"/>
    </source>
</evidence>
<feature type="binding site" evidence="1">
    <location>
        <position position="66"/>
    </location>
    <ligand>
        <name>Mg(2+)</name>
        <dbReference type="ChEBI" id="CHEBI:18420"/>
        <label>2</label>
    </ligand>
</feature>
<dbReference type="EC" id="2.7.4.16" evidence="1"/>
<dbReference type="NCBIfam" id="TIGR01379">
    <property type="entry name" value="thiL"/>
    <property type="match status" value="1"/>
</dbReference>
<dbReference type="Pfam" id="PF02769">
    <property type="entry name" value="AIRS_C"/>
    <property type="match status" value="1"/>
</dbReference>
<organism evidence="4 5">
    <name type="scientific">Salininema proteolyticum</name>
    <dbReference type="NCBI Taxonomy" id="1607685"/>
    <lineage>
        <taxon>Bacteria</taxon>
        <taxon>Bacillati</taxon>
        <taxon>Actinomycetota</taxon>
        <taxon>Actinomycetes</taxon>
        <taxon>Glycomycetales</taxon>
        <taxon>Glycomycetaceae</taxon>
        <taxon>Salininema</taxon>
    </lineage>
</organism>
<comment type="caution">
    <text evidence="1">Lacks conserved residue(s) required for the propagation of feature annotation.</text>
</comment>
<dbReference type="InterPro" id="IPR010918">
    <property type="entry name" value="PurM-like_C_dom"/>
</dbReference>
<feature type="binding site" evidence="1">
    <location>
        <position position="95"/>
    </location>
    <ligand>
        <name>Mg(2+)</name>
        <dbReference type="ChEBI" id="CHEBI:18420"/>
        <label>4</label>
    </ligand>
</feature>
<feature type="domain" description="PurM-like N-terminal" evidence="2">
    <location>
        <begin position="48"/>
        <end position="158"/>
    </location>
</feature>